<dbReference type="GO" id="GO:0003676">
    <property type="term" value="F:nucleic acid binding"/>
    <property type="evidence" value="ECO:0007669"/>
    <property type="project" value="InterPro"/>
</dbReference>
<name>A0A4Y2K437_ARAVE</name>
<sequence length="206" mass="23269">METALYRIKHNLPNRNFLGVLLECDEAKRYAPSWRHPGTIRPINWGQHSPDFGLGIFTDGSKLNGQVGGAFNVFDPDHIGDFQFRLDNHCSVFQAELSAIKQALLWKQVHRPSTNCHLFTDSMSSLKALQRFKPSNNLVEEIQGLIDGTISFHWVKAHIGVAGNEVADKAAKEATTRQTVDLHLGFDCYVAQKPLVWLIFILGFRR</sequence>
<evidence type="ECO:0000313" key="2">
    <source>
        <dbReference type="EMBL" id="GBM96072.1"/>
    </source>
</evidence>
<proteinExistence type="predicted"/>
<evidence type="ECO:0000259" key="1">
    <source>
        <dbReference type="PROSITE" id="PS50879"/>
    </source>
</evidence>
<gene>
    <name evidence="2" type="ORF">AVEN_111462_1</name>
</gene>
<keyword evidence="3" id="KW-1185">Reference proteome</keyword>
<evidence type="ECO:0000313" key="3">
    <source>
        <dbReference type="Proteomes" id="UP000499080"/>
    </source>
</evidence>
<dbReference type="CDD" id="cd09276">
    <property type="entry name" value="Rnase_HI_RT_non_LTR"/>
    <property type="match status" value="1"/>
</dbReference>
<dbReference type="Proteomes" id="UP000499080">
    <property type="component" value="Unassembled WGS sequence"/>
</dbReference>
<dbReference type="InterPro" id="IPR012337">
    <property type="entry name" value="RNaseH-like_sf"/>
</dbReference>
<dbReference type="EMBL" id="BGPR01004113">
    <property type="protein sequence ID" value="GBM96072.1"/>
    <property type="molecule type" value="Genomic_DNA"/>
</dbReference>
<dbReference type="PROSITE" id="PS50879">
    <property type="entry name" value="RNASE_H_1"/>
    <property type="match status" value="1"/>
</dbReference>
<feature type="domain" description="RNase H type-1" evidence="1">
    <location>
        <begin position="50"/>
        <end position="176"/>
    </location>
</feature>
<dbReference type="SUPFAM" id="SSF53098">
    <property type="entry name" value="Ribonuclease H-like"/>
    <property type="match status" value="1"/>
</dbReference>
<dbReference type="AlphaFoldDB" id="A0A4Y2K437"/>
<dbReference type="OrthoDB" id="3267074at2759"/>
<accession>A0A4Y2K437</accession>
<dbReference type="InterPro" id="IPR002156">
    <property type="entry name" value="RNaseH_domain"/>
</dbReference>
<dbReference type="GO" id="GO:0004523">
    <property type="term" value="F:RNA-DNA hybrid ribonuclease activity"/>
    <property type="evidence" value="ECO:0007669"/>
    <property type="project" value="InterPro"/>
</dbReference>
<comment type="caution">
    <text evidence="2">The sequence shown here is derived from an EMBL/GenBank/DDBJ whole genome shotgun (WGS) entry which is preliminary data.</text>
</comment>
<reference evidence="2 3" key="1">
    <citation type="journal article" date="2019" name="Sci. Rep.">
        <title>Orb-weaving spider Araneus ventricosus genome elucidates the spidroin gene catalogue.</title>
        <authorList>
            <person name="Kono N."/>
            <person name="Nakamura H."/>
            <person name="Ohtoshi R."/>
            <person name="Moran D.A.P."/>
            <person name="Shinohara A."/>
            <person name="Yoshida Y."/>
            <person name="Fujiwara M."/>
            <person name="Mori M."/>
            <person name="Tomita M."/>
            <person name="Arakawa K."/>
        </authorList>
    </citation>
    <scope>NUCLEOTIDE SEQUENCE [LARGE SCALE GENOMIC DNA]</scope>
</reference>
<organism evidence="2 3">
    <name type="scientific">Araneus ventricosus</name>
    <name type="common">Orbweaver spider</name>
    <name type="synonym">Epeira ventricosa</name>
    <dbReference type="NCBI Taxonomy" id="182803"/>
    <lineage>
        <taxon>Eukaryota</taxon>
        <taxon>Metazoa</taxon>
        <taxon>Ecdysozoa</taxon>
        <taxon>Arthropoda</taxon>
        <taxon>Chelicerata</taxon>
        <taxon>Arachnida</taxon>
        <taxon>Araneae</taxon>
        <taxon>Araneomorphae</taxon>
        <taxon>Entelegynae</taxon>
        <taxon>Araneoidea</taxon>
        <taxon>Araneidae</taxon>
        <taxon>Araneus</taxon>
    </lineage>
</organism>
<dbReference type="InterPro" id="IPR036397">
    <property type="entry name" value="RNaseH_sf"/>
</dbReference>
<dbReference type="Pfam" id="PF00075">
    <property type="entry name" value="RNase_H"/>
    <property type="match status" value="1"/>
</dbReference>
<protein>
    <recommendedName>
        <fullName evidence="1">RNase H type-1 domain-containing protein</fullName>
    </recommendedName>
</protein>
<dbReference type="Gene3D" id="3.30.420.10">
    <property type="entry name" value="Ribonuclease H-like superfamily/Ribonuclease H"/>
    <property type="match status" value="1"/>
</dbReference>